<feature type="transmembrane region" description="Helical" evidence="9">
    <location>
        <begin position="1110"/>
        <end position="1127"/>
    </location>
</feature>
<keyword evidence="12" id="KW-1185">Reference proteome</keyword>
<feature type="transmembrane region" description="Helical" evidence="9">
    <location>
        <begin position="540"/>
        <end position="563"/>
    </location>
</feature>
<dbReference type="PROSITE" id="PS00211">
    <property type="entry name" value="ABC_TRANSPORTER_1"/>
    <property type="match status" value="2"/>
</dbReference>
<dbReference type="SUPFAM" id="SSF52540">
    <property type="entry name" value="P-loop containing nucleoside triphosphate hydrolases"/>
    <property type="match status" value="2"/>
</dbReference>
<dbReference type="InterPro" id="IPR043926">
    <property type="entry name" value="ABCG_dom"/>
</dbReference>
<feature type="transmembrane region" description="Helical" evidence="9">
    <location>
        <begin position="1181"/>
        <end position="1207"/>
    </location>
</feature>
<dbReference type="InterPro" id="IPR013525">
    <property type="entry name" value="ABC2_TM"/>
</dbReference>
<feature type="transmembrane region" description="Helical" evidence="9">
    <location>
        <begin position="1298"/>
        <end position="1319"/>
    </location>
</feature>
<dbReference type="InterPro" id="IPR003439">
    <property type="entry name" value="ABC_transporter-like_ATP-bd"/>
</dbReference>
<feature type="transmembrane region" description="Helical" evidence="9">
    <location>
        <begin position="424"/>
        <end position="447"/>
    </location>
</feature>
<organism evidence="11 12">
    <name type="scientific">Discina gigas</name>
    <dbReference type="NCBI Taxonomy" id="1032678"/>
    <lineage>
        <taxon>Eukaryota</taxon>
        <taxon>Fungi</taxon>
        <taxon>Dikarya</taxon>
        <taxon>Ascomycota</taxon>
        <taxon>Pezizomycotina</taxon>
        <taxon>Pezizomycetes</taxon>
        <taxon>Pezizales</taxon>
        <taxon>Discinaceae</taxon>
        <taxon>Discina</taxon>
    </lineage>
</organism>
<dbReference type="InterPro" id="IPR003593">
    <property type="entry name" value="AAA+_ATPase"/>
</dbReference>
<gene>
    <name evidence="11" type="ORF">Q9L58_007173</name>
</gene>
<comment type="caution">
    <text evidence="11">The sequence shown here is derived from an EMBL/GenBank/DDBJ whole genome shotgun (WGS) entry which is preliminary data.</text>
</comment>
<evidence type="ECO:0000256" key="5">
    <source>
        <dbReference type="ARBA" id="ARBA00022840"/>
    </source>
</evidence>
<dbReference type="Pfam" id="PF19055">
    <property type="entry name" value="ABC2_membrane_7"/>
    <property type="match status" value="2"/>
</dbReference>
<evidence type="ECO:0000256" key="8">
    <source>
        <dbReference type="SAM" id="MobiDB-lite"/>
    </source>
</evidence>
<feature type="transmembrane region" description="Helical" evidence="9">
    <location>
        <begin position="570"/>
        <end position="589"/>
    </location>
</feature>
<reference evidence="11 12" key="1">
    <citation type="submission" date="2024-02" db="EMBL/GenBank/DDBJ databases">
        <title>Discinaceae phylogenomics.</title>
        <authorList>
            <person name="Dirks A.C."/>
            <person name="James T.Y."/>
        </authorList>
    </citation>
    <scope>NUCLEOTIDE SEQUENCE [LARGE SCALE GENOMIC DNA]</scope>
    <source>
        <strain evidence="11 12">ACD0624</strain>
    </source>
</reference>
<feature type="region of interest" description="Disordered" evidence="8">
    <location>
        <begin position="1"/>
        <end position="61"/>
    </location>
</feature>
<evidence type="ECO:0000256" key="3">
    <source>
        <dbReference type="ARBA" id="ARBA00022692"/>
    </source>
</evidence>
<dbReference type="Gene3D" id="3.40.50.300">
    <property type="entry name" value="P-loop containing nucleotide triphosphate hydrolases"/>
    <property type="match status" value="2"/>
</dbReference>
<comment type="subcellular location">
    <subcellularLocation>
        <location evidence="1">Membrane</location>
        <topology evidence="1">Multi-pass membrane protein</topology>
    </subcellularLocation>
</comment>
<feature type="domain" description="ABC transporter" evidence="10">
    <location>
        <begin position="73"/>
        <end position="325"/>
    </location>
</feature>
<dbReference type="Proteomes" id="UP001447188">
    <property type="component" value="Unassembled WGS sequence"/>
</dbReference>
<dbReference type="SMART" id="SM00382">
    <property type="entry name" value="AAA"/>
    <property type="match status" value="2"/>
</dbReference>
<protein>
    <recommendedName>
        <fullName evidence="10">ABC transporter domain-containing protein</fullName>
    </recommendedName>
</protein>
<evidence type="ECO:0000256" key="1">
    <source>
        <dbReference type="ARBA" id="ARBA00004141"/>
    </source>
</evidence>
<sequence>MASPVLSETRDIGGSVDPDLTISALNSEKPPVDEPSREEQTPDTDEDDKADKDEQDTQQHISFRAVERVDVSVRNLAITVSPRSVGLPWSKKTENAPEIRILDDVSADFPAGELTAIIGGSGSGKTSMLNVMSERMTGGNLHTSGTTTFNDNLPLSSVRYAYVMQQDVLLPTLTVRETLQYSAELRLPSTFTAEERTRVVEEVILQLGLKECANTRIGDNAHKGCSGGEKRRVSIGVQLLANPSVLFLDEPTTGLDATSAFQVVRTLKNLARKGRTIITTIHQPRSEIWGLFDRITLLSKGKPLYSGRLSKVLQHFAGLGYPFPEHVNPADFLIDLSATDYRTPEGEEISTKRIASLVASWRELGSNMMSRATTVNSTDGKNDSLSKVQAKAVIATPHSTGPPLYREIAVLTRRTIKITFRDPMGIAGSLIEAIAMGIIAGWIFYHVDGSLSGIRTREAALYIAASLQGYLILLFETYRLSEVDIKLFDRERGEGVVSVLGFLLSRRLARFCTEDVAVPFLFSTIFYFLVGFEADAAQYFTFFGIVLIGQYIAVCFATMSVGVSRNFAEAVLVGNLSYTLQSLACGYFIQASTMPVYVRWTKYISYNWYAFGALASNEFTGTFYSCPASDASPENPACLEYTGKFILESLSFPEGWSTVPIMICVSWAILFYTAAGLLFKFKPVDINVSSARPKDEKDASAGKESITRDGREKVTSIEVVLDNCSLKIEKPGVSMGLFGKTKGARELEILKGVSTRFEAGRLNVIMGPSGSGKSTLLNLMARRLHSSASTRYRSSGKMLFNGALPSDSVIRSLCSYVTQDDDALLPSLTVRETLQFAAALRLPTWMSKEDKKRRAEEVILKMGLKDCADNLIGSEFQKGISGGEKRRVTIAVQVLTEPRILLLDEPTSGLDAFTAASILGVLRGLAEEGRTVISTIHQSRSDLFQEFGNVLLLARGGHVVYSGKADQMLPYFASLDHICPTTTNPADFALDLVTVDLQEASREAASRVRVQALINRFSHTEALALEEGAEEKQISLPAELGQMKRSKAPFRIAYPILVQRGLINFKRQPLLVVARLMQVLGLGIILALFFAPLGNDYYSVQNRVGFVQEVLPLIFVGMLQNVSVYPLERDVFYKEHDDRAYGITAFFIAYLTNEVPFEIITSLLFSVLSVLAVGLPRTAKLFFIVFFNAFCITSCGESVGIFFNTLFAHTGFSVNLTSTVLSVGVFMGGIMSIDMPVFLEAFNYLSPMKYATQNLTPYSLTGVVFTCTDAQRLFDGKCPIESGEDVLQLFGLATADPALQLVWLGVVTVAYRLVAYAVLRVKRMHLGVGQMNKNA</sequence>
<keyword evidence="2" id="KW-0813">Transport</keyword>
<dbReference type="PANTHER" id="PTHR48041:SF119">
    <property type="entry name" value="ROA1P"/>
    <property type="match status" value="1"/>
</dbReference>
<feature type="transmembrane region" description="Helical" evidence="9">
    <location>
        <begin position="1219"/>
        <end position="1239"/>
    </location>
</feature>
<keyword evidence="4" id="KW-0547">Nucleotide-binding</keyword>
<dbReference type="Pfam" id="PF01061">
    <property type="entry name" value="ABC2_membrane"/>
    <property type="match status" value="2"/>
</dbReference>
<keyword evidence="7 9" id="KW-0472">Membrane</keyword>
<name>A0ABR3GDK8_9PEZI</name>
<evidence type="ECO:0000256" key="9">
    <source>
        <dbReference type="SAM" id="Phobius"/>
    </source>
</evidence>
<keyword evidence="6 9" id="KW-1133">Transmembrane helix</keyword>
<feature type="transmembrane region" description="Helical" evidence="9">
    <location>
        <begin position="1147"/>
        <end position="1175"/>
    </location>
</feature>
<evidence type="ECO:0000313" key="11">
    <source>
        <dbReference type="EMBL" id="KAL0633931.1"/>
    </source>
</evidence>
<proteinExistence type="predicted"/>
<dbReference type="InterPro" id="IPR027417">
    <property type="entry name" value="P-loop_NTPase"/>
</dbReference>
<dbReference type="PANTHER" id="PTHR48041">
    <property type="entry name" value="ABC TRANSPORTER G FAMILY MEMBER 28"/>
    <property type="match status" value="1"/>
</dbReference>
<keyword evidence="3 9" id="KW-0812">Transmembrane</keyword>
<evidence type="ECO:0000256" key="2">
    <source>
        <dbReference type="ARBA" id="ARBA00022448"/>
    </source>
</evidence>
<accession>A0ABR3GDK8</accession>
<evidence type="ECO:0000259" key="10">
    <source>
        <dbReference type="PROSITE" id="PS50893"/>
    </source>
</evidence>
<evidence type="ECO:0000256" key="6">
    <source>
        <dbReference type="ARBA" id="ARBA00022989"/>
    </source>
</evidence>
<feature type="compositionally biased region" description="Basic and acidic residues" evidence="8">
    <location>
        <begin position="30"/>
        <end position="40"/>
    </location>
</feature>
<evidence type="ECO:0000313" key="12">
    <source>
        <dbReference type="Proteomes" id="UP001447188"/>
    </source>
</evidence>
<evidence type="ECO:0000256" key="4">
    <source>
        <dbReference type="ARBA" id="ARBA00022741"/>
    </source>
</evidence>
<feature type="domain" description="ABC transporter" evidence="10">
    <location>
        <begin position="728"/>
        <end position="981"/>
    </location>
</feature>
<dbReference type="EMBL" id="JBBBZM010000109">
    <property type="protein sequence ID" value="KAL0633931.1"/>
    <property type="molecule type" value="Genomic_DNA"/>
</dbReference>
<dbReference type="PROSITE" id="PS50893">
    <property type="entry name" value="ABC_TRANSPORTER_2"/>
    <property type="match status" value="2"/>
</dbReference>
<feature type="transmembrane region" description="Helical" evidence="9">
    <location>
        <begin position="1070"/>
        <end position="1090"/>
    </location>
</feature>
<evidence type="ECO:0000256" key="7">
    <source>
        <dbReference type="ARBA" id="ARBA00023136"/>
    </source>
</evidence>
<feature type="transmembrane region" description="Helical" evidence="9">
    <location>
        <begin position="516"/>
        <end position="534"/>
    </location>
</feature>
<dbReference type="Pfam" id="PF00005">
    <property type="entry name" value="ABC_tran"/>
    <property type="match status" value="2"/>
</dbReference>
<keyword evidence="5" id="KW-0067">ATP-binding</keyword>
<dbReference type="InterPro" id="IPR017871">
    <property type="entry name" value="ABC_transporter-like_CS"/>
</dbReference>
<dbReference type="InterPro" id="IPR050352">
    <property type="entry name" value="ABCG_transporters"/>
</dbReference>
<feature type="transmembrane region" description="Helical" evidence="9">
    <location>
        <begin position="659"/>
        <end position="679"/>
    </location>
</feature>